<accession>V6LQ76</accession>
<gene>
    <name evidence="2" type="ORF">SS50377_13152</name>
    <name evidence="3" type="ORF">SS50377_24837</name>
</gene>
<evidence type="ECO:0000256" key="1">
    <source>
        <dbReference type="SAM" id="Phobius"/>
    </source>
</evidence>
<dbReference type="Proteomes" id="UP000018208">
    <property type="component" value="Unassembled WGS sequence"/>
</dbReference>
<evidence type="ECO:0000313" key="2">
    <source>
        <dbReference type="EMBL" id="EST46822.1"/>
    </source>
</evidence>
<dbReference type="EMBL" id="KI546061">
    <property type="protein sequence ID" value="EST46822.1"/>
    <property type="molecule type" value="Genomic_DNA"/>
</dbReference>
<keyword evidence="1" id="KW-0812">Transmembrane</keyword>
<dbReference type="EMBL" id="AUWU02000005">
    <property type="protein sequence ID" value="KAH0572724.1"/>
    <property type="molecule type" value="Genomic_DNA"/>
</dbReference>
<dbReference type="VEuPathDB" id="GiardiaDB:SS50377_24837"/>
<proteinExistence type="predicted"/>
<keyword evidence="1" id="KW-1133">Transmembrane helix</keyword>
<reference evidence="2 3" key="1">
    <citation type="journal article" date="2014" name="PLoS Genet.">
        <title>The Genome of Spironucleus salmonicida Highlights a Fish Pathogen Adapted to Fluctuating Environments.</title>
        <authorList>
            <person name="Xu F."/>
            <person name="Jerlstrom-Hultqvist J."/>
            <person name="Einarsson E."/>
            <person name="Astvaldsson A."/>
            <person name="Svard S.G."/>
            <person name="Andersson J.O."/>
        </authorList>
    </citation>
    <scope>NUCLEOTIDE SEQUENCE</scope>
    <source>
        <strain evidence="3">ATCC 50377</strain>
    </source>
</reference>
<keyword evidence="4" id="KW-1185">Reference proteome</keyword>
<reference evidence="3" key="2">
    <citation type="submission" date="2020-12" db="EMBL/GenBank/DDBJ databases">
        <title>New Spironucleus salmonicida genome in near-complete chromosomes.</title>
        <authorList>
            <person name="Xu F."/>
            <person name="Kurt Z."/>
            <person name="Jimenez-Gonzalez A."/>
            <person name="Astvaldsson A."/>
            <person name="Andersson J.O."/>
            <person name="Svard S.G."/>
        </authorList>
    </citation>
    <scope>NUCLEOTIDE SEQUENCE</scope>
    <source>
        <strain evidence="3">ATCC 50377</strain>
    </source>
</reference>
<organism evidence="2">
    <name type="scientific">Spironucleus salmonicida</name>
    <dbReference type="NCBI Taxonomy" id="348837"/>
    <lineage>
        <taxon>Eukaryota</taxon>
        <taxon>Metamonada</taxon>
        <taxon>Diplomonadida</taxon>
        <taxon>Hexamitidae</taxon>
        <taxon>Hexamitinae</taxon>
        <taxon>Spironucleus</taxon>
    </lineage>
</organism>
<name>V6LQ76_9EUKA</name>
<evidence type="ECO:0000313" key="3">
    <source>
        <dbReference type="EMBL" id="KAH0572724.1"/>
    </source>
</evidence>
<dbReference type="AlphaFoldDB" id="V6LQ76"/>
<keyword evidence="1" id="KW-0472">Membrane</keyword>
<evidence type="ECO:0000313" key="4">
    <source>
        <dbReference type="Proteomes" id="UP000018208"/>
    </source>
</evidence>
<feature type="transmembrane region" description="Helical" evidence="1">
    <location>
        <begin position="37"/>
        <end position="57"/>
    </location>
</feature>
<protein>
    <submittedName>
        <fullName evidence="2">Uncharacterized protein</fullName>
    </submittedName>
</protein>
<sequence>MDVNADCESTCLTYCQKLNNVEVCFLGLTKTNLIVEIVYILLGIVALILIGFLYDRFKINNGFQRIKIWAFVNTYKLDGNHQIVQTVSQGGKTKYMIVSNNQVRQQTPNVMQTYERPQ</sequence>